<dbReference type="RefSeq" id="WP_136496145.1">
    <property type="nucleotide sequence ID" value="NZ_CP046052.1"/>
</dbReference>
<evidence type="ECO:0000313" key="2">
    <source>
        <dbReference type="EMBL" id="QGM45875.1"/>
    </source>
</evidence>
<proteinExistence type="predicted"/>
<reference evidence="2 3" key="1">
    <citation type="submission" date="2019-11" db="EMBL/GenBank/DDBJ databases">
        <title>The genome sequence of Methylocystis heyeri.</title>
        <authorList>
            <person name="Oshkin I.Y."/>
            <person name="Miroshnikov K."/>
            <person name="Dedysh S.N."/>
        </authorList>
    </citation>
    <scope>NUCLEOTIDE SEQUENCE [LARGE SCALE GENOMIC DNA]</scope>
    <source>
        <strain evidence="2 3">H2</strain>
    </source>
</reference>
<accession>A0A6B8KFV9</accession>
<keyword evidence="3" id="KW-1185">Reference proteome</keyword>
<gene>
    <name evidence="2" type="ORF">H2LOC_009265</name>
</gene>
<dbReference type="Proteomes" id="UP000309061">
    <property type="component" value="Chromosome"/>
</dbReference>
<dbReference type="KEGG" id="mhey:H2LOC_009265"/>
<evidence type="ECO:0000256" key="1">
    <source>
        <dbReference type="SAM" id="SignalP"/>
    </source>
</evidence>
<organism evidence="2 3">
    <name type="scientific">Methylocystis heyeri</name>
    <dbReference type="NCBI Taxonomy" id="391905"/>
    <lineage>
        <taxon>Bacteria</taxon>
        <taxon>Pseudomonadati</taxon>
        <taxon>Pseudomonadota</taxon>
        <taxon>Alphaproteobacteria</taxon>
        <taxon>Hyphomicrobiales</taxon>
        <taxon>Methylocystaceae</taxon>
        <taxon>Methylocystis</taxon>
    </lineage>
</organism>
<keyword evidence="1" id="KW-0732">Signal</keyword>
<dbReference type="OrthoDB" id="8004833at2"/>
<dbReference type="EMBL" id="CP046052">
    <property type="protein sequence ID" value="QGM45875.1"/>
    <property type="molecule type" value="Genomic_DNA"/>
</dbReference>
<name>A0A6B8KFV9_9HYPH</name>
<feature type="signal peptide" evidence="1">
    <location>
        <begin position="1"/>
        <end position="22"/>
    </location>
</feature>
<feature type="chain" id="PRO_5025648055" evidence="1">
    <location>
        <begin position="23"/>
        <end position="75"/>
    </location>
</feature>
<sequence length="75" mass="8431">MRKHVLAFALAACVAAPALAFAQVVVEPPRRDRTDPEEGAYGSARCEELRKACMHKHELGEEGEGNCRWYRENCQ</sequence>
<dbReference type="AlphaFoldDB" id="A0A6B8KFV9"/>
<protein>
    <submittedName>
        <fullName evidence="2">Uncharacterized protein</fullName>
    </submittedName>
</protein>
<evidence type="ECO:0000313" key="3">
    <source>
        <dbReference type="Proteomes" id="UP000309061"/>
    </source>
</evidence>